<name>A0A1W5ZXE4_9BACI</name>
<dbReference type="Pfam" id="PF00893">
    <property type="entry name" value="Multi_Drug_Res"/>
    <property type="match status" value="1"/>
</dbReference>
<dbReference type="PANTHER" id="PTHR30561">
    <property type="entry name" value="SMR FAMILY PROTON-DEPENDENT DRUG EFFLUX TRANSPORTER SUGE"/>
    <property type="match status" value="1"/>
</dbReference>
<organism evidence="9 10">
    <name type="scientific">Halobacillus mangrovi</name>
    <dbReference type="NCBI Taxonomy" id="402384"/>
    <lineage>
        <taxon>Bacteria</taxon>
        <taxon>Bacillati</taxon>
        <taxon>Bacillota</taxon>
        <taxon>Bacilli</taxon>
        <taxon>Bacillales</taxon>
        <taxon>Bacillaceae</taxon>
        <taxon>Halobacillus</taxon>
    </lineage>
</organism>
<dbReference type="Gene3D" id="1.10.3730.20">
    <property type="match status" value="1"/>
</dbReference>
<evidence type="ECO:0000256" key="8">
    <source>
        <dbReference type="SAM" id="Phobius"/>
    </source>
</evidence>
<feature type="transmembrane region" description="Helical" evidence="8">
    <location>
        <begin position="86"/>
        <end position="104"/>
    </location>
</feature>
<dbReference type="Proteomes" id="UP000192527">
    <property type="component" value="Chromosome"/>
</dbReference>
<dbReference type="OrthoDB" id="21828at2"/>
<keyword evidence="6 8" id="KW-0472">Membrane</keyword>
<dbReference type="STRING" id="402384.HM131_14200"/>
<evidence type="ECO:0000313" key="9">
    <source>
        <dbReference type="EMBL" id="ARI77930.1"/>
    </source>
</evidence>
<protein>
    <submittedName>
        <fullName evidence="9">QacE family quaternary ammonium compound efflux SMR transporter</fullName>
    </submittedName>
</protein>
<feature type="transmembrane region" description="Helical" evidence="8">
    <location>
        <begin position="34"/>
        <end position="51"/>
    </location>
</feature>
<sequence>MKNLYVLLFVSVIFEVIGAIFMKHANGFSDVRASVVVVISYSLALSLYIIITKNHEIGKINALWSGGGTTLVTILGILIFNESVTFSKMVGLGIIIVGICGLTLKPGRKKFITKRSA</sequence>
<keyword evidence="10" id="KW-1185">Reference proteome</keyword>
<dbReference type="RefSeq" id="WP_085030391.1">
    <property type="nucleotide sequence ID" value="NZ_CP020772.1"/>
</dbReference>
<feature type="transmembrane region" description="Helical" evidence="8">
    <location>
        <begin position="63"/>
        <end position="80"/>
    </location>
</feature>
<dbReference type="GO" id="GO:0005886">
    <property type="term" value="C:plasma membrane"/>
    <property type="evidence" value="ECO:0007669"/>
    <property type="project" value="UniProtKB-SubCell"/>
</dbReference>
<keyword evidence="2" id="KW-0813">Transport</keyword>
<dbReference type="AlphaFoldDB" id="A0A1W5ZXE4"/>
<evidence type="ECO:0000256" key="7">
    <source>
        <dbReference type="RuleBase" id="RU003942"/>
    </source>
</evidence>
<evidence type="ECO:0000256" key="5">
    <source>
        <dbReference type="ARBA" id="ARBA00022989"/>
    </source>
</evidence>
<evidence type="ECO:0000256" key="4">
    <source>
        <dbReference type="ARBA" id="ARBA00022692"/>
    </source>
</evidence>
<gene>
    <name evidence="9" type="ORF">HM131_14200</name>
</gene>
<dbReference type="SUPFAM" id="SSF103481">
    <property type="entry name" value="Multidrug resistance efflux transporter EmrE"/>
    <property type="match status" value="1"/>
</dbReference>
<evidence type="ECO:0000256" key="1">
    <source>
        <dbReference type="ARBA" id="ARBA00004651"/>
    </source>
</evidence>
<dbReference type="InterPro" id="IPR045324">
    <property type="entry name" value="Small_multidrug_res"/>
</dbReference>
<keyword evidence="4 7" id="KW-0812">Transmembrane</keyword>
<proteinExistence type="inferred from homology"/>
<dbReference type="InterPro" id="IPR037185">
    <property type="entry name" value="EmrE-like"/>
</dbReference>
<dbReference type="PANTHER" id="PTHR30561:SF1">
    <property type="entry name" value="MULTIDRUG TRANSPORTER EMRE"/>
    <property type="match status" value="1"/>
</dbReference>
<comment type="similarity">
    <text evidence="7">Belongs to the drug/metabolite transporter (DMT) superfamily. Small multidrug resistance (SMR) (TC 2.A.7.1) family.</text>
</comment>
<reference evidence="9 10" key="1">
    <citation type="submission" date="2017-04" db="EMBL/GenBank/DDBJ databases">
        <title>The whole genome sequencing and assembly of Halobacillus mangrovi strain.</title>
        <authorList>
            <person name="Lee S.-J."/>
            <person name="Park M.-K."/>
            <person name="Kim J.-Y."/>
            <person name="Lee Y.-J."/>
            <person name="Yi H."/>
            <person name="Bahn Y.-S."/>
            <person name="Kim J.F."/>
            <person name="Lee D.-W."/>
        </authorList>
    </citation>
    <scope>NUCLEOTIDE SEQUENCE [LARGE SCALE GENOMIC DNA]</scope>
    <source>
        <strain evidence="9 10">KTB 131</strain>
    </source>
</reference>
<evidence type="ECO:0000313" key="10">
    <source>
        <dbReference type="Proteomes" id="UP000192527"/>
    </source>
</evidence>
<keyword evidence="5 8" id="KW-1133">Transmembrane helix</keyword>
<keyword evidence="3" id="KW-1003">Cell membrane</keyword>
<dbReference type="InterPro" id="IPR000390">
    <property type="entry name" value="Small_drug/metabolite_transptr"/>
</dbReference>
<dbReference type="EMBL" id="CP020772">
    <property type="protein sequence ID" value="ARI77930.1"/>
    <property type="molecule type" value="Genomic_DNA"/>
</dbReference>
<evidence type="ECO:0000256" key="3">
    <source>
        <dbReference type="ARBA" id="ARBA00022475"/>
    </source>
</evidence>
<evidence type="ECO:0000256" key="6">
    <source>
        <dbReference type="ARBA" id="ARBA00023136"/>
    </source>
</evidence>
<comment type="subcellular location">
    <subcellularLocation>
        <location evidence="1 7">Cell membrane</location>
        <topology evidence="1 7">Multi-pass membrane protein</topology>
    </subcellularLocation>
</comment>
<accession>A0A1W5ZXE4</accession>
<dbReference type="KEGG" id="hmn:HM131_14200"/>
<dbReference type="GO" id="GO:0022857">
    <property type="term" value="F:transmembrane transporter activity"/>
    <property type="evidence" value="ECO:0007669"/>
    <property type="project" value="InterPro"/>
</dbReference>
<evidence type="ECO:0000256" key="2">
    <source>
        <dbReference type="ARBA" id="ARBA00022448"/>
    </source>
</evidence>